<dbReference type="KEGG" id="ria:C7V51_15555"/>
<organism evidence="1 2">
    <name type="scientific">Rathayibacter iranicus</name>
    <dbReference type="NCBI Taxonomy" id="59737"/>
    <lineage>
        <taxon>Bacteria</taxon>
        <taxon>Bacillati</taxon>
        <taxon>Actinomycetota</taxon>
        <taxon>Actinomycetes</taxon>
        <taxon>Micrococcales</taxon>
        <taxon>Microbacteriaceae</taxon>
        <taxon>Rathayibacter</taxon>
    </lineage>
</organism>
<evidence type="ECO:0000313" key="1">
    <source>
        <dbReference type="EMBL" id="AZZ57126.1"/>
    </source>
</evidence>
<sequence length="68" mass="7192">MAPRAATATLARSGALQVTLLDYGHNVSEQSIANFVGVNQSTVSRMIALVEAMLNVVTDCPTQCRDSP</sequence>
<name>A0AAD1AEJ5_9MICO</name>
<evidence type="ECO:0008006" key="3">
    <source>
        <dbReference type="Google" id="ProtNLM"/>
    </source>
</evidence>
<gene>
    <name evidence="1" type="ORF">C7V51_15555</name>
</gene>
<reference evidence="1 2" key="1">
    <citation type="submission" date="2018-03" db="EMBL/GenBank/DDBJ databases">
        <title>Bacteriophage NCPPB3778 and a type I-E CRISPR drive the evolution of the US Biological Select Agent, Rathayibacter toxicus.</title>
        <authorList>
            <person name="Davis E.W.II."/>
            <person name="Tabima J.F."/>
            <person name="Weisberg A.J."/>
            <person name="Dantas Lopes L."/>
            <person name="Wiseman M.S."/>
            <person name="Wiseman M.S."/>
            <person name="Pupko T."/>
            <person name="Belcher M.S."/>
            <person name="Sechler A.J."/>
            <person name="Tancos M.A."/>
            <person name="Schroeder B.K."/>
            <person name="Murray T.D."/>
            <person name="Luster D.G."/>
            <person name="Schneider W.L."/>
            <person name="Rogers E."/>
            <person name="Andreote F.D."/>
            <person name="Grunwald N.J."/>
            <person name="Putnam M.L."/>
            <person name="Chang J.H."/>
        </authorList>
    </citation>
    <scope>NUCLEOTIDE SEQUENCE [LARGE SCALE GENOMIC DNA]</scope>
    <source>
        <strain evidence="1 2">NCCPB 2253</strain>
    </source>
</reference>
<evidence type="ECO:0000313" key="2">
    <source>
        <dbReference type="Proteomes" id="UP000283946"/>
    </source>
</evidence>
<accession>A0AAD1AEJ5</accession>
<dbReference type="AlphaFoldDB" id="A0AAD1AEJ5"/>
<dbReference type="Proteomes" id="UP000283946">
    <property type="component" value="Chromosome"/>
</dbReference>
<dbReference type="EMBL" id="CP028130">
    <property type="protein sequence ID" value="AZZ57126.1"/>
    <property type="molecule type" value="Genomic_DNA"/>
</dbReference>
<proteinExistence type="predicted"/>
<protein>
    <recommendedName>
        <fullName evidence="3">Transposase Helix-turn-helix domain-containing protein</fullName>
    </recommendedName>
</protein>